<proteinExistence type="evidence at transcript level"/>
<dbReference type="AlphaFoldDB" id="A0A0X9FBE8"/>
<accession>A0A0X9FBE8</accession>
<organism evidence="2">
    <name type="scientific">Dendroctonus armandi</name>
    <dbReference type="NCBI Taxonomy" id="77159"/>
    <lineage>
        <taxon>Eukaryota</taxon>
        <taxon>Metazoa</taxon>
        <taxon>Ecdysozoa</taxon>
        <taxon>Arthropoda</taxon>
        <taxon>Hexapoda</taxon>
        <taxon>Insecta</taxon>
        <taxon>Pterygota</taxon>
        <taxon>Neoptera</taxon>
        <taxon>Endopterygota</taxon>
        <taxon>Coleoptera</taxon>
        <taxon>Polyphaga</taxon>
        <taxon>Cucujiformia</taxon>
        <taxon>Curculionidae</taxon>
        <taxon>Scolytinae</taxon>
        <taxon>Dendroctonus</taxon>
    </lineage>
</organism>
<evidence type="ECO:0000313" key="2">
    <source>
        <dbReference type="EMBL" id="ALM64971.1"/>
    </source>
</evidence>
<keyword evidence="1" id="KW-0732">Signal</keyword>
<protein>
    <submittedName>
        <fullName evidence="2">Odorant binding protein 13</fullName>
    </submittedName>
</protein>
<dbReference type="EMBL" id="KP453840">
    <property type="protein sequence ID" value="ALM64971.1"/>
    <property type="molecule type" value="mRNA"/>
</dbReference>
<name>A0A0X9FBE8_9CUCU</name>
<reference evidence="2" key="1">
    <citation type="submission" date="2015-01" db="EMBL/GenBank/DDBJ databases">
        <title>Molecular characterization, expression profiling, and prokaryotic expression of odorant binding protein genes in the Chinese white pine beetle, Dendroctonus armandi.</title>
        <authorList>
            <person name="Zhang R.R."/>
            <person name="Li Z.M."/>
            <person name="Wang J."/>
            <person name="Gao G.Q."/>
            <person name="Dai L.L."/>
            <person name="Chen H."/>
        </authorList>
    </citation>
    <scope>NUCLEOTIDE SEQUENCE</scope>
</reference>
<dbReference type="SMART" id="SM00708">
    <property type="entry name" value="PhBP"/>
    <property type="match status" value="1"/>
</dbReference>
<gene>
    <name evidence="2" type="primary">obp13</name>
</gene>
<feature type="signal peptide" evidence="1">
    <location>
        <begin position="1"/>
        <end position="16"/>
    </location>
</feature>
<feature type="chain" id="PRO_5007071914" evidence="1">
    <location>
        <begin position="17"/>
        <end position="137"/>
    </location>
</feature>
<dbReference type="GO" id="GO:0005549">
    <property type="term" value="F:odorant binding"/>
    <property type="evidence" value="ECO:0007669"/>
    <property type="project" value="InterPro"/>
</dbReference>
<dbReference type="SUPFAM" id="SSF47565">
    <property type="entry name" value="Insect pheromone/odorant-binding proteins"/>
    <property type="match status" value="1"/>
</dbReference>
<dbReference type="Pfam" id="PF01395">
    <property type="entry name" value="PBP_GOBP"/>
    <property type="match status" value="1"/>
</dbReference>
<dbReference type="InterPro" id="IPR006170">
    <property type="entry name" value="PBP/GOBP"/>
</dbReference>
<sequence>MKYLIVLALCLAAVTAVTLTKEEIKERLKAAHDKCQADSHTAVDEEEVKVFRDSKGKGQAPANIGPHNLCISKTLKWQNADGKVNKELLKERITAHIEDASKVDGILNECAVDKENEVATANNIFKCLLKHHATVDH</sequence>
<dbReference type="Gene3D" id="1.10.238.20">
    <property type="entry name" value="Pheromone/general odorant binding protein domain"/>
    <property type="match status" value="1"/>
</dbReference>
<dbReference type="InterPro" id="IPR036728">
    <property type="entry name" value="PBP_GOBP_sf"/>
</dbReference>
<dbReference type="CDD" id="cd23992">
    <property type="entry name" value="PBP_GOBP"/>
    <property type="match status" value="1"/>
</dbReference>
<evidence type="ECO:0000256" key="1">
    <source>
        <dbReference type="SAM" id="SignalP"/>
    </source>
</evidence>